<dbReference type="InterPro" id="IPR043502">
    <property type="entry name" value="DNA/RNA_pol_sf"/>
</dbReference>
<protein>
    <recommendedName>
        <fullName evidence="3">Reverse transcriptase domain-containing protein</fullName>
    </recommendedName>
</protein>
<name>A0A8J4T7I6_9TREM</name>
<evidence type="ECO:0008006" key="3">
    <source>
        <dbReference type="Google" id="ProtNLM"/>
    </source>
</evidence>
<accession>A0A8J4T7I6</accession>
<dbReference type="OrthoDB" id="5829234at2759"/>
<dbReference type="Gene3D" id="3.10.10.10">
    <property type="entry name" value="HIV Type 1 Reverse Transcriptase, subunit A, domain 1"/>
    <property type="match status" value="1"/>
</dbReference>
<evidence type="ECO:0000313" key="1">
    <source>
        <dbReference type="EMBL" id="KAF5396614.1"/>
    </source>
</evidence>
<organism evidence="1 2">
    <name type="scientific">Paragonimus heterotremus</name>
    <dbReference type="NCBI Taxonomy" id="100268"/>
    <lineage>
        <taxon>Eukaryota</taxon>
        <taxon>Metazoa</taxon>
        <taxon>Spiralia</taxon>
        <taxon>Lophotrochozoa</taxon>
        <taxon>Platyhelminthes</taxon>
        <taxon>Trematoda</taxon>
        <taxon>Digenea</taxon>
        <taxon>Plagiorchiida</taxon>
        <taxon>Troglotremata</taxon>
        <taxon>Troglotrematidae</taxon>
        <taxon>Paragonimus</taxon>
    </lineage>
</organism>
<evidence type="ECO:0000313" key="2">
    <source>
        <dbReference type="Proteomes" id="UP000748531"/>
    </source>
</evidence>
<dbReference type="PANTHER" id="PTHR37984">
    <property type="entry name" value="PROTEIN CBG26694"/>
    <property type="match status" value="1"/>
</dbReference>
<gene>
    <name evidence="1" type="ORF">PHET_10497</name>
</gene>
<proteinExistence type="predicted"/>
<dbReference type="AlphaFoldDB" id="A0A8J4T7I6"/>
<dbReference type="Gene3D" id="3.30.70.270">
    <property type="match status" value="1"/>
</dbReference>
<dbReference type="SUPFAM" id="SSF56672">
    <property type="entry name" value="DNA/RNA polymerases"/>
    <property type="match status" value="1"/>
</dbReference>
<dbReference type="PANTHER" id="PTHR37984:SF5">
    <property type="entry name" value="PROTEIN NYNRIN-LIKE"/>
    <property type="match status" value="1"/>
</dbReference>
<reference evidence="1" key="1">
    <citation type="submission" date="2019-05" db="EMBL/GenBank/DDBJ databases">
        <title>Annotation for the trematode Paragonimus heterotremus.</title>
        <authorList>
            <person name="Choi Y.-J."/>
        </authorList>
    </citation>
    <scope>NUCLEOTIDE SEQUENCE</scope>
    <source>
        <strain evidence="1">LC</strain>
    </source>
</reference>
<dbReference type="Proteomes" id="UP000748531">
    <property type="component" value="Unassembled WGS sequence"/>
</dbReference>
<dbReference type="InterPro" id="IPR050951">
    <property type="entry name" value="Retrovirus_Pol_polyprotein"/>
</dbReference>
<dbReference type="InterPro" id="IPR043128">
    <property type="entry name" value="Rev_trsase/Diguanyl_cyclase"/>
</dbReference>
<comment type="caution">
    <text evidence="1">The sequence shown here is derived from an EMBL/GenBank/DDBJ whole genome shotgun (WGS) entry which is preliminary data.</text>
</comment>
<dbReference type="EMBL" id="LUCH01007751">
    <property type="protein sequence ID" value="KAF5396614.1"/>
    <property type="molecule type" value="Genomic_DNA"/>
</dbReference>
<sequence>MEVIHGTTQFSGIDSADACLRTSPNPAPESLTNISTSWCPFQYNFLPFRLDVYFEIFQKAIEKTLSGVEALLAYQDDAIILGAKKREDGYNPMGLSEGFPKSDLSFSLLRSVFSNTELKFHDFTVDATSCLPRPAAMNRWLAWRHQRTKST</sequence>
<keyword evidence="2" id="KW-1185">Reference proteome</keyword>